<keyword evidence="10" id="KW-1185">Reference proteome</keyword>
<accession>A0AAF0I744</accession>
<dbReference type="PANTHER" id="PTHR11645:SF0">
    <property type="entry name" value="PYRROLINE-5-CARBOXYLATE REDUCTASE 3"/>
    <property type="match status" value="1"/>
</dbReference>
<dbReference type="Gene3D" id="3.40.50.720">
    <property type="entry name" value="NAD(P)-binding Rossmann-like Domain"/>
    <property type="match status" value="1"/>
</dbReference>
<feature type="domain" description="Pyrroline-5-carboxylate reductase catalytic N-terminal" evidence="7">
    <location>
        <begin position="3"/>
        <end position="96"/>
    </location>
</feature>
<dbReference type="FunFam" id="1.10.3730.10:FF:000001">
    <property type="entry name" value="Pyrroline-5-carboxylate reductase"/>
    <property type="match status" value="1"/>
</dbReference>
<dbReference type="Proteomes" id="UP001218638">
    <property type="component" value="Chromosome"/>
</dbReference>
<proteinExistence type="inferred from homology"/>
<dbReference type="PIRSF" id="PIRSF000193">
    <property type="entry name" value="Pyrrol-5-carb_rd"/>
    <property type="match status" value="1"/>
</dbReference>
<name>A0AAF0I744_9BACT</name>
<dbReference type="Pfam" id="PF14748">
    <property type="entry name" value="P5CR_dimer"/>
    <property type="match status" value="1"/>
</dbReference>
<dbReference type="KEGG" id="slom:PXH66_06420"/>
<dbReference type="SUPFAM" id="SSF48179">
    <property type="entry name" value="6-phosphogluconate dehydrogenase C-terminal domain-like"/>
    <property type="match status" value="1"/>
</dbReference>
<keyword evidence="3 4" id="KW-0560">Oxidoreductase</keyword>
<evidence type="ECO:0000256" key="2">
    <source>
        <dbReference type="ARBA" id="ARBA00022857"/>
    </source>
</evidence>
<keyword evidence="4" id="KW-0963">Cytoplasm</keyword>
<evidence type="ECO:0000256" key="1">
    <source>
        <dbReference type="ARBA" id="ARBA00005525"/>
    </source>
</evidence>
<evidence type="ECO:0000313" key="10">
    <source>
        <dbReference type="Proteomes" id="UP001218638"/>
    </source>
</evidence>
<dbReference type="HAMAP" id="MF_01925">
    <property type="entry name" value="P5C_reductase"/>
    <property type="match status" value="1"/>
</dbReference>
<comment type="catalytic activity">
    <reaction evidence="4">
        <text>L-proline + NADP(+) = (S)-1-pyrroline-5-carboxylate + NADPH + 2 H(+)</text>
        <dbReference type="Rhea" id="RHEA:14109"/>
        <dbReference type="ChEBI" id="CHEBI:15378"/>
        <dbReference type="ChEBI" id="CHEBI:17388"/>
        <dbReference type="ChEBI" id="CHEBI:57783"/>
        <dbReference type="ChEBI" id="CHEBI:58349"/>
        <dbReference type="ChEBI" id="CHEBI:60039"/>
        <dbReference type="EC" id="1.5.1.2"/>
    </reaction>
</comment>
<evidence type="ECO:0000313" key="9">
    <source>
        <dbReference type="EMBL" id="WED66481.1"/>
    </source>
</evidence>
<evidence type="ECO:0000256" key="5">
    <source>
        <dbReference type="NCBIfam" id="TIGR00112"/>
    </source>
</evidence>
<dbReference type="AlphaFoldDB" id="A0AAF0I744"/>
<feature type="domain" description="Pyrroline-5-carboxylate reductase dimerisation" evidence="8">
    <location>
        <begin position="160"/>
        <end position="264"/>
    </location>
</feature>
<dbReference type="RefSeq" id="WP_330929073.1">
    <property type="nucleotide sequence ID" value="NZ_CP119075.1"/>
</dbReference>
<evidence type="ECO:0000259" key="7">
    <source>
        <dbReference type="Pfam" id="PF03807"/>
    </source>
</evidence>
<keyword evidence="4" id="KW-0028">Amino-acid biosynthesis</keyword>
<dbReference type="EMBL" id="CP119075">
    <property type="protein sequence ID" value="WED66481.1"/>
    <property type="molecule type" value="Genomic_DNA"/>
</dbReference>
<comment type="function">
    <text evidence="4">Catalyzes the reduction of 1-pyrroline-5-carboxylate (PCA) to L-proline.</text>
</comment>
<gene>
    <name evidence="4 9" type="primary">proC</name>
    <name evidence="9" type="ORF">PXH66_06420</name>
</gene>
<dbReference type="SUPFAM" id="SSF51735">
    <property type="entry name" value="NAD(P)-binding Rossmann-fold domains"/>
    <property type="match status" value="1"/>
</dbReference>
<comment type="catalytic activity">
    <reaction evidence="4">
        <text>L-proline + NAD(+) = (S)-1-pyrroline-5-carboxylate + NADH + 2 H(+)</text>
        <dbReference type="Rhea" id="RHEA:14105"/>
        <dbReference type="ChEBI" id="CHEBI:15378"/>
        <dbReference type="ChEBI" id="CHEBI:17388"/>
        <dbReference type="ChEBI" id="CHEBI:57540"/>
        <dbReference type="ChEBI" id="CHEBI:57945"/>
        <dbReference type="ChEBI" id="CHEBI:60039"/>
        <dbReference type="EC" id="1.5.1.2"/>
    </reaction>
</comment>
<evidence type="ECO:0000259" key="8">
    <source>
        <dbReference type="Pfam" id="PF14748"/>
    </source>
</evidence>
<dbReference type="InterPro" id="IPR028939">
    <property type="entry name" value="P5C_Rdtase_cat_N"/>
</dbReference>
<comment type="subcellular location">
    <subcellularLocation>
        <location evidence="4">Cytoplasm</location>
    </subcellularLocation>
</comment>
<evidence type="ECO:0000256" key="4">
    <source>
        <dbReference type="HAMAP-Rule" id="MF_01925"/>
    </source>
</evidence>
<comment type="pathway">
    <text evidence="4">Amino-acid biosynthesis; L-proline biosynthesis; L-proline from L-glutamate 5-semialdehyde: step 1/1.</text>
</comment>
<dbReference type="Pfam" id="PF03807">
    <property type="entry name" value="F420_oxidored"/>
    <property type="match status" value="1"/>
</dbReference>
<dbReference type="GO" id="GO:0055129">
    <property type="term" value="P:L-proline biosynthetic process"/>
    <property type="evidence" value="ECO:0007669"/>
    <property type="project" value="UniProtKB-UniRule"/>
</dbReference>
<feature type="binding site" evidence="6">
    <location>
        <position position="35"/>
    </location>
    <ligand>
        <name>NADP(+)</name>
        <dbReference type="ChEBI" id="CHEBI:58349"/>
    </ligand>
</feature>
<dbReference type="PANTHER" id="PTHR11645">
    <property type="entry name" value="PYRROLINE-5-CARBOXYLATE REDUCTASE"/>
    <property type="match status" value="1"/>
</dbReference>
<dbReference type="InterPro" id="IPR008927">
    <property type="entry name" value="6-PGluconate_DH-like_C_sf"/>
</dbReference>
<keyword evidence="2 4" id="KW-0521">NADP</keyword>
<feature type="binding site" evidence="6">
    <location>
        <begin position="69"/>
        <end position="72"/>
    </location>
    <ligand>
        <name>NADP(+)</name>
        <dbReference type="ChEBI" id="CHEBI:58349"/>
    </ligand>
</feature>
<dbReference type="InterPro" id="IPR000304">
    <property type="entry name" value="Pyrroline-COOH_reductase"/>
</dbReference>
<dbReference type="EC" id="1.5.1.2" evidence="4 5"/>
<keyword evidence="4" id="KW-0641">Proline biosynthesis</keyword>
<organism evidence="9 10">
    <name type="scientific">Synoicihabitans lomoniglobus</name>
    <dbReference type="NCBI Taxonomy" id="2909285"/>
    <lineage>
        <taxon>Bacteria</taxon>
        <taxon>Pseudomonadati</taxon>
        <taxon>Verrucomicrobiota</taxon>
        <taxon>Opitutia</taxon>
        <taxon>Opitutales</taxon>
        <taxon>Opitutaceae</taxon>
        <taxon>Synoicihabitans</taxon>
    </lineage>
</organism>
<dbReference type="InterPro" id="IPR029036">
    <property type="entry name" value="P5CR_dimer"/>
</dbReference>
<dbReference type="InterPro" id="IPR036291">
    <property type="entry name" value="NAD(P)-bd_dom_sf"/>
</dbReference>
<comment type="similarity">
    <text evidence="1 4">Belongs to the pyrroline-5-carboxylate reductase family.</text>
</comment>
<reference evidence="9" key="1">
    <citation type="submission" date="2023-03" db="EMBL/GenBank/DDBJ databases">
        <title>Lomoglobus Profundus gen. nov., sp. nov., a novel member of the phylum Verrucomicrobia, isolated from deep-marine sediment of South China Sea.</title>
        <authorList>
            <person name="Ahmad T."/>
            <person name="Ishaq S.E."/>
            <person name="Wang F."/>
        </authorList>
    </citation>
    <scope>NUCLEOTIDE SEQUENCE</scope>
    <source>
        <strain evidence="9">LMO-M01</strain>
    </source>
</reference>
<sequence>MDKIAFVGAGRMATAIVDGLIAQNPEAKAKIGCYSASGTSAQQLAARTGIRQATDLPELLGDADVVVIAFKPYHLASADPRLADLTKGKLVLSVLAAKTLEHLHRVFPAARNIIRTMPNTPSAIGAGITGWCSHQTLNAEDRVAITGLLGSIGREIEVPESKIDALMGVSGCGPAFVFEFTAALRDGGIAAGLTSEEAEQLAIETVLGSARLMARSDQSPEALRDQVTSPNGTTFAGLQRMAAHDIRGMMKDAVLTAKARSAELARD</sequence>
<protein>
    <recommendedName>
        <fullName evidence="4 5">Pyrroline-5-carboxylate reductase</fullName>
        <shortName evidence="4">P5C reductase</shortName>
        <shortName evidence="4">P5CR</shortName>
        <ecNumber evidence="4 5">1.5.1.2</ecNumber>
    </recommendedName>
    <alternativeName>
        <fullName evidence="4">PCA reductase</fullName>
    </alternativeName>
</protein>
<dbReference type="GO" id="GO:0005737">
    <property type="term" value="C:cytoplasm"/>
    <property type="evidence" value="ECO:0007669"/>
    <property type="project" value="UniProtKB-SubCell"/>
</dbReference>
<dbReference type="GO" id="GO:0004735">
    <property type="term" value="F:pyrroline-5-carboxylate reductase activity"/>
    <property type="evidence" value="ECO:0007669"/>
    <property type="project" value="UniProtKB-UniRule"/>
</dbReference>
<evidence type="ECO:0000256" key="6">
    <source>
        <dbReference type="PIRSR" id="PIRSR000193-1"/>
    </source>
</evidence>
<dbReference type="NCBIfam" id="TIGR00112">
    <property type="entry name" value="proC"/>
    <property type="match status" value="1"/>
</dbReference>
<dbReference type="Gene3D" id="1.10.3730.10">
    <property type="entry name" value="ProC C-terminal domain-like"/>
    <property type="match status" value="1"/>
</dbReference>
<evidence type="ECO:0000256" key="3">
    <source>
        <dbReference type="ARBA" id="ARBA00023002"/>
    </source>
</evidence>